<feature type="region of interest" description="Disordered" evidence="4">
    <location>
        <begin position="128"/>
        <end position="156"/>
    </location>
</feature>
<dbReference type="PANTHER" id="PTHR28263:SF1">
    <property type="entry name" value="GOLGI TO ER TRAFFIC PROTEIN 2"/>
    <property type="match status" value="1"/>
</dbReference>
<name>A0A2T0A8C8_RHOTO</name>
<evidence type="ECO:0000256" key="4">
    <source>
        <dbReference type="SAM" id="MobiDB-lite"/>
    </source>
</evidence>
<protein>
    <recommendedName>
        <fullName evidence="8">GET complex, subunit GET2</fullName>
    </recommendedName>
</protein>
<dbReference type="EMBL" id="LCTV02000006">
    <property type="protein sequence ID" value="PRQ74263.1"/>
    <property type="molecule type" value="Genomic_DNA"/>
</dbReference>
<dbReference type="Proteomes" id="UP000239560">
    <property type="component" value="Unassembled WGS sequence"/>
</dbReference>
<keyword evidence="1 5" id="KW-0812">Transmembrane</keyword>
<comment type="caution">
    <text evidence="6">The sequence shown here is derived from an EMBL/GenBank/DDBJ whole genome shotgun (WGS) entry which is preliminary data.</text>
</comment>
<evidence type="ECO:0000313" key="6">
    <source>
        <dbReference type="EMBL" id="PRQ74263.1"/>
    </source>
</evidence>
<gene>
    <name evidence="6" type="ORF">AAT19DRAFT_14616</name>
</gene>
<dbReference type="InterPro" id="IPR028143">
    <property type="entry name" value="Get2/sif1"/>
</dbReference>
<accession>A0A2T0A8C8</accession>
<feature type="region of interest" description="Disordered" evidence="4">
    <location>
        <begin position="31"/>
        <end position="70"/>
    </location>
</feature>
<keyword evidence="2 5" id="KW-1133">Transmembrane helix</keyword>
<evidence type="ECO:0008006" key="8">
    <source>
        <dbReference type="Google" id="ProtNLM"/>
    </source>
</evidence>
<feature type="transmembrane region" description="Helical" evidence="5">
    <location>
        <begin position="169"/>
        <end position="189"/>
    </location>
</feature>
<evidence type="ECO:0000256" key="1">
    <source>
        <dbReference type="ARBA" id="ARBA00022692"/>
    </source>
</evidence>
<reference evidence="6 7" key="1">
    <citation type="journal article" date="2018" name="Elife">
        <title>Functional genomics of lipid metabolism in the oleaginous yeast Rhodosporidium toruloides.</title>
        <authorList>
            <person name="Coradetti S.T."/>
            <person name="Pinel D."/>
            <person name="Geiselman G."/>
            <person name="Ito M."/>
            <person name="Mondo S."/>
            <person name="Reilly M.C."/>
            <person name="Cheng Y.F."/>
            <person name="Bauer S."/>
            <person name="Grigoriev I."/>
            <person name="Gladden J.M."/>
            <person name="Simmons B.A."/>
            <person name="Brem R."/>
            <person name="Arkin A.P."/>
            <person name="Skerker J.M."/>
        </authorList>
    </citation>
    <scope>NUCLEOTIDE SEQUENCE [LARGE SCALE GENOMIC DNA]</scope>
    <source>
        <strain evidence="6 7">NBRC 0880</strain>
    </source>
</reference>
<dbReference type="AlphaFoldDB" id="A0A2T0A8C8"/>
<feature type="transmembrane region" description="Helical" evidence="5">
    <location>
        <begin position="321"/>
        <end position="341"/>
    </location>
</feature>
<sequence>MSSETLSPAAQRAAARQAKLLAKGKERLDKLTGAAKGEGRVVSDSVGGIAPRPANVNPPPPSTLADVNQDDDPAEVDLASQSPLALFGGGGPAGAGFPGAGAQNPFAAGGAGGDDMFSQMLSQMMAGAGRPQAGAGGAGAGPAAGANPFMQGPPMSPFPPAPKTFLDRIFPAIHLLAMVGLAAYVVVVYEPAKRLAEYGWTGAQDGIDWASWGALISRQPREVGVVADAIGLHGLAEVPLLWMFVSVELVLQTTRLFLLRVRTEYSCERVCLSLTCPWRPQNRPAPPGIISSLLPMLSQFSPQLALAIQTGVRYLDIFSTFLNDLGVLIFCIGIVALVGRWKTGEPTGFVEVLADKTSEMLTRASEEL</sequence>
<organism evidence="6 7">
    <name type="scientific">Rhodotorula toruloides</name>
    <name type="common">Yeast</name>
    <name type="synonym">Rhodosporidium toruloides</name>
    <dbReference type="NCBI Taxonomy" id="5286"/>
    <lineage>
        <taxon>Eukaryota</taxon>
        <taxon>Fungi</taxon>
        <taxon>Dikarya</taxon>
        <taxon>Basidiomycota</taxon>
        <taxon>Pucciniomycotina</taxon>
        <taxon>Microbotryomycetes</taxon>
        <taxon>Sporidiobolales</taxon>
        <taxon>Sporidiobolaceae</taxon>
        <taxon>Rhodotorula</taxon>
    </lineage>
</organism>
<keyword evidence="3 5" id="KW-0472">Membrane</keyword>
<evidence type="ECO:0000256" key="3">
    <source>
        <dbReference type="ARBA" id="ARBA00023136"/>
    </source>
</evidence>
<dbReference type="Pfam" id="PF08690">
    <property type="entry name" value="GET2"/>
    <property type="match status" value="1"/>
</dbReference>
<dbReference type="OrthoDB" id="5393181at2759"/>
<dbReference type="PANTHER" id="PTHR28263">
    <property type="entry name" value="GOLGI TO ER TRAFFIC PROTEIN 2"/>
    <property type="match status" value="1"/>
</dbReference>
<evidence type="ECO:0000256" key="2">
    <source>
        <dbReference type="ARBA" id="ARBA00022989"/>
    </source>
</evidence>
<evidence type="ECO:0000256" key="5">
    <source>
        <dbReference type="SAM" id="Phobius"/>
    </source>
</evidence>
<evidence type="ECO:0000313" key="7">
    <source>
        <dbReference type="Proteomes" id="UP000239560"/>
    </source>
</evidence>
<proteinExistence type="predicted"/>
<dbReference type="GO" id="GO:0006890">
    <property type="term" value="P:retrograde vesicle-mediated transport, Golgi to endoplasmic reticulum"/>
    <property type="evidence" value="ECO:0007669"/>
    <property type="project" value="TreeGrafter"/>
</dbReference>